<dbReference type="STRING" id="1890683.A0A427XRG1"/>
<dbReference type="Proteomes" id="UP000279259">
    <property type="component" value="Unassembled WGS sequence"/>
</dbReference>
<feature type="region of interest" description="Disordered" evidence="1">
    <location>
        <begin position="545"/>
        <end position="684"/>
    </location>
</feature>
<keyword evidence="4" id="KW-1185">Reference proteome</keyword>
<comment type="caution">
    <text evidence="3">The sequence shown here is derived from an EMBL/GenBank/DDBJ whole genome shotgun (WGS) entry which is preliminary data.</text>
</comment>
<protein>
    <recommendedName>
        <fullName evidence="2">SAC3/GANP/THP3 conserved domain-containing protein</fullName>
    </recommendedName>
</protein>
<dbReference type="EMBL" id="RSCD01000031">
    <property type="protein sequence ID" value="RSH81424.1"/>
    <property type="molecule type" value="Genomic_DNA"/>
</dbReference>
<feature type="compositionally biased region" description="Polar residues" evidence="1">
    <location>
        <begin position="1355"/>
        <end position="1371"/>
    </location>
</feature>
<organism evidence="3 4">
    <name type="scientific">Saitozyma podzolica</name>
    <dbReference type="NCBI Taxonomy" id="1890683"/>
    <lineage>
        <taxon>Eukaryota</taxon>
        <taxon>Fungi</taxon>
        <taxon>Dikarya</taxon>
        <taxon>Basidiomycota</taxon>
        <taxon>Agaricomycotina</taxon>
        <taxon>Tremellomycetes</taxon>
        <taxon>Tremellales</taxon>
        <taxon>Trimorphomycetaceae</taxon>
        <taxon>Saitozyma</taxon>
    </lineage>
</organism>
<feature type="compositionally biased region" description="Acidic residues" evidence="1">
    <location>
        <begin position="1426"/>
        <end position="1438"/>
    </location>
</feature>
<dbReference type="PANTHER" id="PTHR12436">
    <property type="entry name" value="80 KDA MCM3-ASSOCIATED PROTEIN"/>
    <property type="match status" value="1"/>
</dbReference>
<feature type="compositionally biased region" description="Pro residues" evidence="1">
    <location>
        <begin position="545"/>
        <end position="567"/>
    </location>
</feature>
<feature type="region of interest" description="Disordered" evidence="1">
    <location>
        <begin position="1299"/>
        <end position="1396"/>
    </location>
</feature>
<feature type="compositionally biased region" description="Low complexity" evidence="1">
    <location>
        <begin position="1299"/>
        <end position="1308"/>
    </location>
</feature>
<evidence type="ECO:0000313" key="3">
    <source>
        <dbReference type="EMBL" id="RSH81424.1"/>
    </source>
</evidence>
<evidence type="ECO:0000256" key="1">
    <source>
        <dbReference type="SAM" id="MobiDB-lite"/>
    </source>
</evidence>
<evidence type="ECO:0000259" key="2">
    <source>
        <dbReference type="Pfam" id="PF03399"/>
    </source>
</evidence>
<dbReference type="Pfam" id="PF03399">
    <property type="entry name" value="SAC3_GANP"/>
    <property type="match status" value="1"/>
</dbReference>
<dbReference type="GO" id="GO:0006406">
    <property type="term" value="P:mRNA export from nucleus"/>
    <property type="evidence" value="ECO:0007669"/>
    <property type="project" value="TreeGrafter"/>
</dbReference>
<dbReference type="InterPro" id="IPR045107">
    <property type="entry name" value="SAC3/GANP/THP3"/>
</dbReference>
<dbReference type="PANTHER" id="PTHR12436:SF3">
    <property type="entry name" value="GERMINAL-CENTER ASSOCIATED NUCLEAR PROTEIN"/>
    <property type="match status" value="1"/>
</dbReference>
<feature type="region of interest" description="Disordered" evidence="1">
    <location>
        <begin position="1419"/>
        <end position="1438"/>
    </location>
</feature>
<feature type="region of interest" description="Disordered" evidence="1">
    <location>
        <begin position="1"/>
        <end position="20"/>
    </location>
</feature>
<feature type="compositionally biased region" description="Pro residues" evidence="1">
    <location>
        <begin position="612"/>
        <end position="632"/>
    </location>
</feature>
<feature type="domain" description="SAC3/GANP/THP3 conserved" evidence="2">
    <location>
        <begin position="81"/>
        <end position="375"/>
    </location>
</feature>
<reference evidence="3 4" key="1">
    <citation type="submission" date="2018-11" db="EMBL/GenBank/DDBJ databases">
        <title>Genome sequence of Saitozyma podzolica DSM 27192.</title>
        <authorList>
            <person name="Aliyu H."/>
            <person name="Gorte O."/>
            <person name="Ochsenreither K."/>
        </authorList>
    </citation>
    <scope>NUCLEOTIDE SEQUENCE [LARGE SCALE GENOMIC DNA]</scope>
    <source>
        <strain evidence="3 4">DSM 27192</strain>
    </source>
</reference>
<dbReference type="Gene3D" id="1.25.40.990">
    <property type="match status" value="1"/>
</dbReference>
<dbReference type="OrthoDB" id="264795at2759"/>
<feature type="region of interest" description="Disordered" evidence="1">
    <location>
        <begin position="699"/>
        <end position="731"/>
    </location>
</feature>
<feature type="compositionally biased region" description="Low complexity" evidence="1">
    <location>
        <begin position="711"/>
        <end position="725"/>
    </location>
</feature>
<proteinExistence type="predicted"/>
<feature type="region of interest" description="Disordered" evidence="1">
    <location>
        <begin position="813"/>
        <end position="836"/>
    </location>
</feature>
<feature type="compositionally biased region" description="Low complexity" evidence="1">
    <location>
        <begin position="1384"/>
        <end position="1396"/>
    </location>
</feature>
<evidence type="ECO:0000313" key="4">
    <source>
        <dbReference type="Proteomes" id="UP000279259"/>
    </source>
</evidence>
<name>A0A427XRG1_9TREE</name>
<gene>
    <name evidence="3" type="ORF">EHS25_006956</name>
</gene>
<sequence length="1438" mass="157091">MPAAFNSLDSGHGVSDDEFRKEDRLAARAARFTQKLPGNRYKELEEARIKERKGFEQQGLIKVGKTELGDAVDMRGTCERMCSDYEREFREWTREVHPFERVAGQAGRIDPNKAVAAYSRSDAGAGHGDSAILPSDLRKPASLVRTLDYLFSEILSTPPPGSPNPTARKALGYSAGFIRDRTRAIRKEFAMQSSWGHAEAISSFERIARWHILCLRELQEETGSNADMHIDSAELGRCFTSLRQHYNDRREELGVDQPCPNEPEFRAYMLIFDLAQKSVSIPTAELPASIIDHPLLKLAWEIRRAAQRNFDSQKEGSKLNAELGLNAITRFVKLLKQARVPFLLSCLVEIRLREMRRSALRALVKTYPRLRDGQPVRTNDVGEVVERRMVLVKTLSKILGCEEQEDEESAWDDVIAVSRTADDEAVAIAKRFELEVYEDDTGPVGAVINNGVWFNDNKDAPYTRRWKAITAKRGDVPYADIVNGKAGIHIDGTAPAPAPTMQAAPIKSAPPSTAFSMLKPTAPAFALSPSKSAFAFGFGKPPPTSPAAPISIPPAPAPAPAPTPTSAPPAFAFPTAEAGPIKKRRSSPERGHTTVSAPAPVPTAPVSKPFTFAPPPPPEVKTPPVAAPPPPSFFSHLPKTPAPAPLAEAASTTPKAPPPLFSKPSIFSTPAEAGPSTPTLPGPSVVGTGATAVVPAVVATPPTPGRLHKQSLALSRSARRTSTSLEEQRRRHRAAVPALADELVSQVIQDLIQDMKPELAKYIQRESAARAHIARKRRRQEDIHEWSAWILDEMIDDIVSTLASRVLKEEQKRRSRLERDEELRERADRADRNKVQAAKERQDMLDRLRLMGLGGSVAVRESVGSSSPAPRSVYSEDRLDEFETDVALLQAQRSKDHFFAPGTLLQVLARHFAPLLEYPLPSEDTDSPESPEFRVLLSIAQRSGSPVPSDAERWLVSKFVPPGGDEEEDQGLEYEGVVFDTEVVDRGGGSGDTETGLLVFEAPPPTSDHRAMTKNVHDAKARMDSLVQLAGRSSLRYEPALLILTWGEETLEQVTDRLGITELVDAFERVGVLQITDSEDLDLSLAAVLQRTVPDVLVRTQVTIHLNDLLRRLQPELLRLLGTTDVLVKQRPTDGDLASESFAAGIRAINEVPKLAQALLGDTILSSDLVFEPIILPNFEPAHGETLTDIAQGVLRYLEEKDVFAGLDEVHLAASLLLPAAQNMKPLPLIPLLMTLALFVLGDMSEQTLPLRIYTTEDAAAEYEANYLSAALKSYAGTIDEHISRITGLASAAPPIDIPPTIDVPSTPNRSPYPSVVDGHGALSGRMDDSPSIPPYRDLPSRQSQSRTLKRSRSGETFQSEFSADENSPRSSKMRGHGLGGKSSGSSGPTGNVNKAAKNARLLKALQDVEWTMREIGSDYGSADGDGMDVDEVEDVVV</sequence>
<dbReference type="GO" id="GO:0005737">
    <property type="term" value="C:cytoplasm"/>
    <property type="evidence" value="ECO:0007669"/>
    <property type="project" value="TreeGrafter"/>
</dbReference>
<accession>A0A427XRG1</accession>
<feature type="compositionally biased region" description="Low complexity" evidence="1">
    <location>
        <begin position="593"/>
        <end position="611"/>
    </location>
</feature>
<dbReference type="GO" id="GO:0070390">
    <property type="term" value="C:transcription export complex 2"/>
    <property type="evidence" value="ECO:0007669"/>
    <property type="project" value="TreeGrafter"/>
</dbReference>
<dbReference type="InterPro" id="IPR005062">
    <property type="entry name" value="SAC3/GANP/THP3_conserved"/>
</dbReference>